<evidence type="ECO:0000256" key="3">
    <source>
        <dbReference type="ARBA" id="ARBA00022989"/>
    </source>
</evidence>
<comment type="subcellular location">
    <subcellularLocation>
        <location evidence="1">Membrane</location>
        <topology evidence="1">Single-pass membrane protein</topology>
    </subcellularLocation>
</comment>
<evidence type="ECO:0000256" key="1">
    <source>
        <dbReference type="ARBA" id="ARBA00004167"/>
    </source>
</evidence>
<feature type="domain" description="Translocation and assembly module TamB C-terminal" evidence="7">
    <location>
        <begin position="1186"/>
        <end position="1645"/>
    </location>
</feature>
<accession>A0ABW3GXN4</accession>
<keyword evidence="2 6" id="KW-0812">Transmembrane</keyword>
<dbReference type="InterPro" id="IPR007452">
    <property type="entry name" value="TamB_C"/>
</dbReference>
<evidence type="ECO:0000256" key="6">
    <source>
        <dbReference type="SAM" id="Phobius"/>
    </source>
</evidence>
<feature type="transmembrane region" description="Helical" evidence="6">
    <location>
        <begin position="18"/>
        <end position="37"/>
    </location>
</feature>
<proteinExistence type="predicted"/>
<reference evidence="9" key="1">
    <citation type="journal article" date="2019" name="Int. J. Syst. Evol. Microbiol.">
        <title>The Global Catalogue of Microorganisms (GCM) 10K type strain sequencing project: providing services to taxonomists for standard genome sequencing and annotation.</title>
        <authorList>
            <consortium name="The Broad Institute Genomics Platform"/>
            <consortium name="The Broad Institute Genome Sequencing Center for Infectious Disease"/>
            <person name="Wu L."/>
            <person name="Ma J."/>
        </authorList>
    </citation>
    <scope>NUCLEOTIDE SEQUENCE [LARGE SCALE GENOMIC DNA]</scope>
    <source>
        <strain evidence="9">CCUG 56752</strain>
    </source>
</reference>
<gene>
    <name evidence="8" type="ORF">ACFQ0R_11195</name>
</gene>
<protein>
    <submittedName>
        <fullName evidence="8">Translocation/assembly module TamB domain-containing protein</fullName>
    </submittedName>
</protein>
<keyword evidence="3 6" id="KW-1133">Transmembrane helix</keyword>
<evidence type="ECO:0000256" key="2">
    <source>
        <dbReference type="ARBA" id="ARBA00022692"/>
    </source>
</evidence>
<evidence type="ECO:0000313" key="8">
    <source>
        <dbReference type="EMBL" id="MFD0933162.1"/>
    </source>
</evidence>
<dbReference type="Pfam" id="PF04357">
    <property type="entry name" value="TamB"/>
    <property type="match status" value="1"/>
</dbReference>
<organism evidence="8 9">
    <name type="scientific">Psychroflexus salinarum</name>
    <dbReference type="NCBI Taxonomy" id="546024"/>
    <lineage>
        <taxon>Bacteria</taxon>
        <taxon>Pseudomonadati</taxon>
        <taxon>Bacteroidota</taxon>
        <taxon>Flavobacteriia</taxon>
        <taxon>Flavobacteriales</taxon>
        <taxon>Flavobacteriaceae</taxon>
        <taxon>Psychroflexus</taxon>
    </lineage>
</organism>
<evidence type="ECO:0000256" key="5">
    <source>
        <dbReference type="SAM" id="MobiDB-lite"/>
    </source>
</evidence>
<feature type="region of interest" description="Disordered" evidence="5">
    <location>
        <begin position="1660"/>
        <end position="1687"/>
    </location>
</feature>
<keyword evidence="9" id="KW-1185">Reference proteome</keyword>
<name>A0ABW3GXN4_9FLAO</name>
<evidence type="ECO:0000259" key="7">
    <source>
        <dbReference type="Pfam" id="PF04357"/>
    </source>
</evidence>
<dbReference type="Proteomes" id="UP001597049">
    <property type="component" value="Unassembled WGS sequence"/>
</dbReference>
<keyword evidence="4 6" id="KW-0472">Membrane</keyword>
<evidence type="ECO:0000256" key="4">
    <source>
        <dbReference type="ARBA" id="ARBA00023136"/>
    </source>
</evidence>
<dbReference type="EMBL" id="JBHTIV010000013">
    <property type="protein sequence ID" value="MFD0933162.1"/>
    <property type="molecule type" value="Genomic_DNA"/>
</dbReference>
<sequence length="1687" mass="189335">MTKSQPTSRPLYKKILKVFLRIILGLFIFFILLVLFVRSPWGQNIIVGKVTDYVSKKIDTKFNIEKLYVTFSGNLTLEELYLEDSSQDTLVYSKYLEANVPFRPLLFGDEIKVDFVEWQGLKANITRKDTVEGFNFQYIIDAFASAEESTTPTQENTGNTTQFSLGEISFSDFDLSYIDEVTGIDSKLILGNLEVENESIDLQSMKFHLSEVNLNDTSISFTQKKLTSTSENEEEGALPWILVDVLSIQNVNINYNSIPDGIASEAYIADFNFLDLDANIESQVVALDQLIWKDSTVKLELESTSMPDGDTKNIAEPNQGFSWPQWKVNVDEIDFRNQQIEFYRNGKRPIKGVFSAEALSFEDFNFKLNNLKLSKDENLGFDLNELQFREGSGLVLKEFQVQTRLASDETTLNNLSLRLNNSSLFADLNLDYATLDNLINSPLNSTLDIDVSSLEVNIKDAYIFSSELKKNEQVQNLTEHNFEGNFEAKGDLEKLTFSKFNLNWGKNTRLQLKGSLSQFTDVDKFGFDFSNLNAKSIKKDLSKFVSEKDLGISFPESVTLTGNFKKAGADFSTKSQLKSPMGIIQIEGYFNSTNAIDYKVGFDVKSLDLGKLLENEQLGELSMQLNSKGKGNFVYELTAELSSKIDSIRWNAYTFSNMEIKGNLKDGEGDVKFDYSDENLQFDIVSSIGLDSVSPKVDLELNLDGIRTQELGLTSKDLRAKILAKVQFEGNTDKFQLDAQLEDGLVVYDDRPYYLGNFDLISKTDSTKTVAEVASQFLNGSFNANDNISGISNALQNHFKKYAKDSISLDNPDRPVNFDLNLKFIDSPILSEVFLEGIKGMDTLRTSIHFNEEENQLTSSLKLPYFNYKDNEIVGLSLKIESTGEFAEFKFVLDNVLAGPLDVAKTQLDGKFADSQLDMNLNAFKEEKDFFSSAVSVRFEDDELYRLNVSSDTLILNGAPWTIPDDNEIVYHNDSINVNKFKINRNGQEIGLTNDLDFEKYHLGVVFDNFKLSTVTSYFNPDEKLASGKLSGNLALIEPFISNGLISNLKIEDLKVTEVPLGNLALKAEATSDEAYKLNLSLKDAGIDLGIDGVYYTNASETDIDLDINLRKLEMQTVESFTTDFIKNSNGNLKGDFEIEGPLDDLNYNGFLAFDGVQFNLATLNTLFQLKNERIELTKNKVSFDDFTIADKQDNTLTANGSIDIESIINPEFDLSFEAKDFQLLNSTAKDNDLYYGKLVFDASAKLNGNLDLPKVDLNLTIKEETDLTYIIPESRASIEERDGVVVFVNKENPDNILTQTDDKDLNAVITGIDLNSDISIQKKSKVSVIFNKRTGDNVAIMGGGDFRFSISRTGKMNLVGKYDVTDGSVELNLYNIVKRKFNIASSSSVTWSGNPYNADLDLRAIYNIETSTSSLMASQTAGENNVIQNRYKQQLPFFVYLDVGGELMSPDLSFQLDMPEDRQGAINGSVYARISQLNQQDDQLNKQVFSLLVLNRFYPESGSDGSQGGPASMARDNINQALSDQLNRFSDKLTGNTGISLNFDVNSYTDYQGSSGQQRTNLDVSAQKKLFDDRLVVEAGSQVNIQGDQRAGESQGVIGNVSVEYLLTEDGRWKLRGFRKSEYENVIDGQVFVSGIALIFTREFNKFKVLWDKAYRESLEKKEVEVETESKGESEDKKESEIKTNE</sequence>
<evidence type="ECO:0000313" key="9">
    <source>
        <dbReference type="Proteomes" id="UP001597049"/>
    </source>
</evidence>
<comment type="caution">
    <text evidence="8">The sequence shown here is derived from an EMBL/GenBank/DDBJ whole genome shotgun (WGS) entry which is preliminary data.</text>
</comment>